<keyword evidence="6 8" id="KW-1133">Transmembrane helix</keyword>
<accession>A0ABQ3VLH2</accession>
<evidence type="ECO:0000256" key="9">
    <source>
        <dbReference type="RuleBase" id="RU363054"/>
    </source>
</evidence>
<sequence length="321" mass="34717">MADISSISPRYKQHSHPRTVKSRFINQGVRAIFFLCAALIVVIIFGIFFFIGLNALRMFSADPHSSNFLSTTIWDPEGNMGTPSYGMLGFILGSVVTTLLAVLISTPLAFGMALFMTEVCPAWLENILRPLLEVFTGMPSVVIGFLALVALVPIIRDIAGPLTPIPALAGYGWAAATVVLILMILPTIISISIDALRALPLTIHEASLALGSTRWQMMRNALLPAATTGLATAVILGMARAIGEALAVSLVLKGKTLPLNIFTPAIFFQPNVNMTQPIVLNFPEAVGAERDAYFMLGFLLLIVSFLFICLSRYIASRSVYK</sequence>
<comment type="caution">
    <text evidence="11">The sequence shown here is derived from an EMBL/GenBank/DDBJ whole genome shotgun (WGS) entry which is preliminary data.</text>
</comment>
<evidence type="ECO:0000256" key="1">
    <source>
        <dbReference type="ARBA" id="ARBA00004651"/>
    </source>
</evidence>
<feature type="transmembrane region" description="Helical" evidence="8">
    <location>
        <begin position="167"/>
        <end position="189"/>
    </location>
</feature>
<evidence type="ECO:0000256" key="8">
    <source>
        <dbReference type="RuleBase" id="RU363032"/>
    </source>
</evidence>
<feature type="domain" description="ABC transmembrane type-1" evidence="10">
    <location>
        <begin position="91"/>
        <end position="311"/>
    </location>
</feature>
<evidence type="ECO:0000313" key="11">
    <source>
        <dbReference type="EMBL" id="GHO86511.1"/>
    </source>
</evidence>
<name>A0ABQ3VLH2_9CHLR</name>
<reference evidence="11 12" key="1">
    <citation type="journal article" date="2021" name="Int. J. Syst. Evol. Microbiol.">
        <title>Reticulibacter mediterranei gen. nov., sp. nov., within the new family Reticulibacteraceae fam. nov., and Ktedonospora formicarum gen. nov., sp. nov., Ktedonobacter robiniae sp. nov., Dictyobacter formicarum sp. nov. and Dictyobacter arantiisoli sp. nov., belonging to the class Ktedonobacteria.</title>
        <authorList>
            <person name="Yabe S."/>
            <person name="Zheng Y."/>
            <person name="Wang C.M."/>
            <person name="Sakai Y."/>
            <person name="Abe K."/>
            <person name="Yokota A."/>
            <person name="Donadio S."/>
            <person name="Cavaletti L."/>
            <person name="Monciardini P."/>
        </authorList>
    </citation>
    <scope>NUCLEOTIDE SEQUENCE [LARGE SCALE GENOMIC DNA]</scope>
    <source>
        <strain evidence="11 12">SOSP1-9</strain>
    </source>
</reference>
<keyword evidence="12" id="KW-1185">Reference proteome</keyword>
<dbReference type="InterPro" id="IPR051124">
    <property type="entry name" value="Phosphate_Transport_Permease"/>
</dbReference>
<dbReference type="Proteomes" id="UP000635565">
    <property type="component" value="Unassembled WGS sequence"/>
</dbReference>
<dbReference type="SUPFAM" id="SSF161098">
    <property type="entry name" value="MetI-like"/>
    <property type="match status" value="1"/>
</dbReference>
<keyword evidence="7 8" id="KW-0472">Membrane</keyword>
<dbReference type="RefSeq" id="WP_201364146.1">
    <property type="nucleotide sequence ID" value="NZ_BNJJ01000013.1"/>
</dbReference>
<evidence type="ECO:0000256" key="6">
    <source>
        <dbReference type="ARBA" id="ARBA00022989"/>
    </source>
</evidence>
<protein>
    <recommendedName>
        <fullName evidence="9">Phosphate transport system permease protein</fullName>
    </recommendedName>
</protein>
<keyword evidence="9" id="KW-0592">Phosphate transport</keyword>
<feature type="transmembrane region" description="Helical" evidence="8">
    <location>
        <begin position="221"/>
        <end position="242"/>
    </location>
</feature>
<dbReference type="PANTHER" id="PTHR30425:SF2">
    <property type="entry name" value="ABC TRANSPORTER PERMEASE PROTEIN YQGH-RELATED"/>
    <property type="match status" value="1"/>
</dbReference>
<comment type="subcellular location">
    <subcellularLocation>
        <location evidence="1 8">Cell membrane</location>
        <topology evidence="1 8">Multi-pass membrane protein</topology>
    </subcellularLocation>
</comment>
<dbReference type="EMBL" id="BNJJ01000013">
    <property type="protein sequence ID" value="GHO86511.1"/>
    <property type="molecule type" value="Genomic_DNA"/>
</dbReference>
<dbReference type="NCBIfam" id="TIGR02138">
    <property type="entry name" value="phosphate_pstC"/>
    <property type="match status" value="1"/>
</dbReference>
<dbReference type="InterPro" id="IPR000515">
    <property type="entry name" value="MetI-like"/>
</dbReference>
<dbReference type="Pfam" id="PF00528">
    <property type="entry name" value="BPD_transp_1"/>
    <property type="match status" value="1"/>
</dbReference>
<keyword evidence="4 9" id="KW-1003">Cell membrane</keyword>
<comment type="similarity">
    <text evidence="2 9">Belongs to the binding-protein-dependent transport system permease family. CysTW subfamily.</text>
</comment>
<comment type="function">
    <text evidence="9">Part of the binding-protein-dependent transport system for phosphate; probably responsible for the translocation of the substrate across the membrane.</text>
</comment>
<evidence type="ECO:0000313" key="12">
    <source>
        <dbReference type="Proteomes" id="UP000635565"/>
    </source>
</evidence>
<evidence type="ECO:0000259" key="10">
    <source>
        <dbReference type="PROSITE" id="PS50928"/>
    </source>
</evidence>
<evidence type="ECO:0000256" key="5">
    <source>
        <dbReference type="ARBA" id="ARBA00022692"/>
    </source>
</evidence>
<dbReference type="PROSITE" id="PS50928">
    <property type="entry name" value="ABC_TM1"/>
    <property type="match status" value="1"/>
</dbReference>
<feature type="transmembrane region" description="Helical" evidence="8">
    <location>
        <begin position="85"/>
        <end position="110"/>
    </location>
</feature>
<keyword evidence="5 8" id="KW-0812">Transmembrane</keyword>
<dbReference type="InterPro" id="IPR011864">
    <property type="entry name" value="Phosphate_PstC"/>
</dbReference>
<dbReference type="Gene3D" id="1.10.3720.10">
    <property type="entry name" value="MetI-like"/>
    <property type="match status" value="1"/>
</dbReference>
<feature type="transmembrane region" description="Helical" evidence="8">
    <location>
        <begin position="31"/>
        <end position="53"/>
    </location>
</feature>
<organism evidence="11 12">
    <name type="scientific">Dictyobacter formicarum</name>
    <dbReference type="NCBI Taxonomy" id="2778368"/>
    <lineage>
        <taxon>Bacteria</taxon>
        <taxon>Bacillati</taxon>
        <taxon>Chloroflexota</taxon>
        <taxon>Ktedonobacteria</taxon>
        <taxon>Ktedonobacterales</taxon>
        <taxon>Dictyobacteraceae</taxon>
        <taxon>Dictyobacter</taxon>
    </lineage>
</organism>
<dbReference type="CDD" id="cd06261">
    <property type="entry name" value="TM_PBP2"/>
    <property type="match status" value="1"/>
</dbReference>
<proteinExistence type="inferred from homology"/>
<evidence type="ECO:0000256" key="3">
    <source>
        <dbReference type="ARBA" id="ARBA00022448"/>
    </source>
</evidence>
<evidence type="ECO:0000256" key="2">
    <source>
        <dbReference type="ARBA" id="ARBA00007069"/>
    </source>
</evidence>
<feature type="transmembrane region" description="Helical" evidence="8">
    <location>
        <begin position="292"/>
        <end position="315"/>
    </location>
</feature>
<keyword evidence="3 8" id="KW-0813">Transport</keyword>
<gene>
    <name evidence="11" type="primary">yqgH_1</name>
    <name evidence="11" type="ORF">KSZ_45170</name>
</gene>
<feature type="transmembrane region" description="Helical" evidence="8">
    <location>
        <begin position="131"/>
        <end position="155"/>
    </location>
</feature>
<evidence type="ECO:0000256" key="7">
    <source>
        <dbReference type="ARBA" id="ARBA00023136"/>
    </source>
</evidence>
<dbReference type="PANTHER" id="PTHR30425">
    <property type="entry name" value="PHOSPHATE TRANSPORT SYSTEM PERMEASE PROTEIN PST"/>
    <property type="match status" value="1"/>
</dbReference>
<evidence type="ECO:0000256" key="4">
    <source>
        <dbReference type="ARBA" id="ARBA00022475"/>
    </source>
</evidence>
<dbReference type="InterPro" id="IPR035906">
    <property type="entry name" value="MetI-like_sf"/>
</dbReference>